<organism evidence="1">
    <name type="scientific">uncultured Caudovirales phage</name>
    <dbReference type="NCBI Taxonomy" id="2100421"/>
    <lineage>
        <taxon>Viruses</taxon>
        <taxon>Duplodnaviria</taxon>
        <taxon>Heunggongvirae</taxon>
        <taxon>Uroviricota</taxon>
        <taxon>Caudoviricetes</taxon>
        <taxon>Peduoviridae</taxon>
        <taxon>Maltschvirus</taxon>
        <taxon>Maltschvirus maltsch</taxon>
    </lineage>
</organism>
<protein>
    <submittedName>
        <fullName evidence="1">Uncharacterized protein</fullName>
    </submittedName>
</protein>
<evidence type="ECO:0000313" key="1">
    <source>
        <dbReference type="EMBL" id="CAB4192700.1"/>
    </source>
</evidence>
<sequence length="113" mass="11312">MAQLTTRQCFADIVLTITTLDGSPAAVDGVPEWISSNPTVVVPVASADGLTGTINSVAVGTGAVVVVTADADLGSGIEPITFSFEAIDVVLDPRDAPHAAVISAVLPAPTDKA</sequence>
<proteinExistence type="predicted"/>
<dbReference type="EMBL" id="LR797181">
    <property type="protein sequence ID" value="CAB4192700.1"/>
    <property type="molecule type" value="Genomic_DNA"/>
</dbReference>
<name>A0A6J5R5Q6_9CAUD</name>
<gene>
    <name evidence="1" type="ORF">UFOVP1244_67</name>
</gene>
<reference evidence="1" key="1">
    <citation type="submission" date="2020-05" db="EMBL/GenBank/DDBJ databases">
        <authorList>
            <person name="Chiriac C."/>
            <person name="Salcher M."/>
            <person name="Ghai R."/>
            <person name="Kavagutti S V."/>
        </authorList>
    </citation>
    <scope>NUCLEOTIDE SEQUENCE</scope>
</reference>
<accession>A0A6J5R5Q6</accession>